<keyword evidence="3" id="KW-1185">Reference proteome</keyword>
<gene>
    <name evidence="2" type="ORF">CYMTET_24359</name>
</gene>
<dbReference type="EMBL" id="LGRX02012644">
    <property type="protein sequence ID" value="KAK3267062.1"/>
    <property type="molecule type" value="Genomic_DNA"/>
</dbReference>
<dbReference type="GO" id="GO:0008757">
    <property type="term" value="F:S-adenosylmethionine-dependent methyltransferase activity"/>
    <property type="evidence" value="ECO:0007669"/>
    <property type="project" value="InterPro"/>
</dbReference>
<dbReference type="CDD" id="cd02440">
    <property type="entry name" value="AdoMet_MTases"/>
    <property type="match status" value="1"/>
</dbReference>
<comment type="caution">
    <text evidence="2">The sequence shown here is derived from an EMBL/GenBank/DDBJ whole genome shotgun (WGS) entry which is preliminary data.</text>
</comment>
<organism evidence="2 3">
    <name type="scientific">Cymbomonas tetramitiformis</name>
    <dbReference type="NCBI Taxonomy" id="36881"/>
    <lineage>
        <taxon>Eukaryota</taxon>
        <taxon>Viridiplantae</taxon>
        <taxon>Chlorophyta</taxon>
        <taxon>Pyramimonadophyceae</taxon>
        <taxon>Pyramimonadales</taxon>
        <taxon>Pyramimonadaceae</taxon>
        <taxon>Cymbomonas</taxon>
    </lineage>
</organism>
<feature type="domain" description="Methyltransferase type 11" evidence="1">
    <location>
        <begin position="157"/>
        <end position="205"/>
    </location>
</feature>
<reference evidence="2 3" key="1">
    <citation type="journal article" date="2015" name="Genome Biol. Evol.">
        <title>Comparative Genomics of a Bacterivorous Green Alga Reveals Evolutionary Causalities and Consequences of Phago-Mixotrophic Mode of Nutrition.</title>
        <authorList>
            <person name="Burns J.A."/>
            <person name="Paasch A."/>
            <person name="Narechania A."/>
            <person name="Kim E."/>
        </authorList>
    </citation>
    <scope>NUCLEOTIDE SEQUENCE [LARGE SCALE GENOMIC DNA]</scope>
    <source>
        <strain evidence="2 3">PLY_AMNH</strain>
    </source>
</reference>
<name>A0AAE0L052_9CHLO</name>
<evidence type="ECO:0000313" key="3">
    <source>
        <dbReference type="Proteomes" id="UP001190700"/>
    </source>
</evidence>
<dbReference type="InterPro" id="IPR029063">
    <property type="entry name" value="SAM-dependent_MTases_sf"/>
</dbReference>
<evidence type="ECO:0000313" key="2">
    <source>
        <dbReference type="EMBL" id="KAK3267062.1"/>
    </source>
</evidence>
<dbReference type="InterPro" id="IPR013216">
    <property type="entry name" value="Methyltransf_11"/>
</dbReference>
<dbReference type="Pfam" id="PF08241">
    <property type="entry name" value="Methyltransf_11"/>
    <property type="match status" value="1"/>
</dbReference>
<dbReference type="Gene3D" id="3.40.50.150">
    <property type="entry name" value="Vaccinia Virus protein VP39"/>
    <property type="match status" value="1"/>
</dbReference>
<dbReference type="AlphaFoldDB" id="A0AAE0L052"/>
<accession>A0AAE0L052</accession>
<dbReference type="Proteomes" id="UP001190700">
    <property type="component" value="Unassembled WGS sequence"/>
</dbReference>
<protein>
    <recommendedName>
        <fullName evidence="1">Methyltransferase type 11 domain-containing protein</fullName>
    </recommendedName>
</protein>
<dbReference type="SUPFAM" id="SSF53335">
    <property type="entry name" value="S-adenosyl-L-methionine-dependent methyltransferases"/>
    <property type="match status" value="1"/>
</dbReference>
<sequence>MCNVYVERATRRATPTCDVRRDGAGRGSKPTSVRLFESGKFRRQFSRSVVKVEGGEGGSIAREVLSRQERTKLNTGNDAQFYGAPRLVTHVDNGFLSKLTQLYRERIQPGASVLDLCSSWISHLPPEVSYSKVTGHGMNATELAQNGRLDDYFIRNLNTNPTGWAAKDQTYDAVICCVSIQYLQQPEEVLAEVYRVLKPGGVCIISFSNRLYYEKAISVSASLVTIGLPLHTSRETVVS</sequence>
<proteinExistence type="predicted"/>
<dbReference type="PANTHER" id="PTHR43036">
    <property type="entry name" value="OSJNBB0011N17.9 PROTEIN"/>
    <property type="match status" value="1"/>
</dbReference>
<dbReference type="PANTHER" id="PTHR43036:SF2">
    <property type="entry name" value="OS04G0481300 PROTEIN"/>
    <property type="match status" value="1"/>
</dbReference>
<evidence type="ECO:0000259" key="1">
    <source>
        <dbReference type="Pfam" id="PF08241"/>
    </source>
</evidence>